<dbReference type="GO" id="GO:0016593">
    <property type="term" value="C:Cdc73/Paf1 complex"/>
    <property type="evidence" value="ECO:0007669"/>
    <property type="project" value="InterPro"/>
</dbReference>
<evidence type="ECO:0000313" key="3">
    <source>
        <dbReference type="Proteomes" id="UP001190700"/>
    </source>
</evidence>
<name>A0AAE0EYF5_9CHLO</name>
<organism evidence="2 3">
    <name type="scientific">Cymbomonas tetramitiformis</name>
    <dbReference type="NCBI Taxonomy" id="36881"/>
    <lineage>
        <taxon>Eukaryota</taxon>
        <taxon>Viridiplantae</taxon>
        <taxon>Chlorophyta</taxon>
        <taxon>Pyramimonadophyceae</taxon>
        <taxon>Pyramimonadales</taxon>
        <taxon>Pyramimonadaceae</taxon>
        <taxon>Cymbomonas</taxon>
    </lineage>
</organism>
<dbReference type="PANTHER" id="PTHR12466:SF8">
    <property type="entry name" value="PARAFIBROMIN"/>
    <property type="match status" value="1"/>
</dbReference>
<dbReference type="InterPro" id="IPR032041">
    <property type="entry name" value="Cdc73_N"/>
</dbReference>
<dbReference type="GO" id="GO:0000993">
    <property type="term" value="F:RNA polymerase II complex binding"/>
    <property type="evidence" value="ECO:0007669"/>
    <property type="project" value="TreeGrafter"/>
</dbReference>
<dbReference type="Pfam" id="PF16050">
    <property type="entry name" value="CDC73_N"/>
    <property type="match status" value="1"/>
</dbReference>
<dbReference type="GO" id="GO:0006368">
    <property type="term" value="P:transcription elongation by RNA polymerase II"/>
    <property type="evidence" value="ECO:0007669"/>
    <property type="project" value="InterPro"/>
</dbReference>
<accession>A0AAE0EYF5</accession>
<gene>
    <name evidence="2" type="ORF">CYMTET_45612</name>
</gene>
<dbReference type="InterPro" id="IPR007852">
    <property type="entry name" value="Cdc73/Parafibromin"/>
</dbReference>
<dbReference type="PANTHER" id="PTHR12466">
    <property type="entry name" value="CDC73 DOMAIN PROTEIN"/>
    <property type="match status" value="1"/>
</dbReference>
<feature type="domain" description="Paf1 complex subunit Cdc73 N-terminal" evidence="1">
    <location>
        <begin position="2"/>
        <end position="150"/>
    </location>
</feature>
<evidence type="ECO:0000259" key="1">
    <source>
        <dbReference type="Pfam" id="PF16050"/>
    </source>
</evidence>
<dbReference type="Proteomes" id="UP001190700">
    <property type="component" value="Unassembled WGS sequence"/>
</dbReference>
<dbReference type="EMBL" id="LGRX02031412">
    <property type="protein sequence ID" value="KAK3244792.1"/>
    <property type="molecule type" value="Genomic_DNA"/>
</dbReference>
<reference evidence="2 3" key="1">
    <citation type="journal article" date="2015" name="Genome Biol. Evol.">
        <title>Comparative Genomics of a Bacterivorous Green Alga Reveals Evolutionary Causalities and Consequences of Phago-Mixotrophic Mode of Nutrition.</title>
        <authorList>
            <person name="Burns J.A."/>
            <person name="Paasch A."/>
            <person name="Narechania A."/>
            <person name="Kim E."/>
        </authorList>
    </citation>
    <scope>NUCLEOTIDE SEQUENCE [LARGE SCALE GENOMIC DNA]</scope>
    <source>
        <strain evidence="2 3">PLY_AMNH</strain>
    </source>
</reference>
<dbReference type="AlphaFoldDB" id="A0AAE0EYF5"/>
<protein>
    <recommendedName>
        <fullName evidence="1">Paf1 complex subunit Cdc73 N-terminal domain-containing protein</fullName>
    </recommendedName>
</protein>
<sequence>MDPLRLLRDFITTKRIDQITTEGGMFNFGDQYSFPMDTETAYKSQKGRSSFYKLDALIYFYKGGQNLKTGQYLEETKKLKIKSVSYIDRKDLLAYLSGEIDTSESIQFTVPTLPSRVVLTRTAEEGGEERDAKRARVDDAAPMMATRLSASRERPLRDRNSVLRVPHKLLDETWVEWVRVDHEVLYVTWVEWVRGDLEVLYVMWVERVEKEAWGTLCDVG</sequence>
<evidence type="ECO:0000313" key="2">
    <source>
        <dbReference type="EMBL" id="KAK3244792.1"/>
    </source>
</evidence>
<comment type="caution">
    <text evidence="2">The sequence shown here is derived from an EMBL/GenBank/DDBJ whole genome shotgun (WGS) entry which is preliminary data.</text>
</comment>
<keyword evidence="3" id="KW-1185">Reference proteome</keyword>
<proteinExistence type="predicted"/>
<dbReference type="GO" id="GO:0032968">
    <property type="term" value="P:positive regulation of transcription elongation by RNA polymerase II"/>
    <property type="evidence" value="ECO:0007669"/>
    <property type="project" value="TreeGrafter"/>
</dbReference>